<reference evidence="2" key="1">
    <citation type="submission" date="2014-04" db="EMBL/GenBank/DDBJ databases">
        <title>Evolutionary Origins and Diversification of the Mycorrhizal Mutualists.</title>
        <authorList>
            <consortium name="DOE Joint Genome Institute"/>
            <consortium name="Mycorrhizal Genomics Consortium"/>
            <person name="Kohler A."/>
            <person name="Kuo A."/>
            <person name="Nagy L.G."/>
            <person name="Floudas D."/>
            <person name="Copeland A."/>
            <person name="Barry K.W."/>
            <person name="Cichocki N."/>
            <person name="Veneault-Fourrey C."/>
            <person name="LaButti K."/>
            <person name="Lindquist E.A."/>
            <person name="Lipzen A."/>
            <person name="Lundell T."/>
            <person name="Morin E."/>
            <person name="Murat C."/>
            <person name="Riley R."/>
            <person name="Ohm R."/>
            <person name="Sun H."/>
            <person name="Tunlid A."/>
            <person name="Henrissat B."/>
            <person name="Grigoriev I.V."/>
            <person name="Hibbett D.S."/>
            <person name="Martin F."/>
        </authorList>
    </citation>
    <scope>NUCLEOTIDE SEQUENCE [LARGE SCALE GENOMIC DNA]</scope>
    <source>
        <strain evidence="2">FD-334 SS-4</strain>
    </source>
</reference>
<dbReference type="AlphaFoldDB" id="A0A0D2MJ96"/>
<keyword evidence="2" id="KW-1185">Reference proteome</keyword>
<sequence>MQEPNYLEQLLELRDNMGWRSFLFTMTDFCGGLDKVTQLQCDWGGQEEAELAQQSGSSTLVGHSCQGVKATLFCSRIFLEILIFLLFSGRVFGLGRYGWSWIMVDDHGVCDFNATTGRGSKQTRRLGVVKDTWFGTADLKYGRTGGFRLFVGRCKNHLKNLRRSRALRTVGKSWCPLEFRLCRRRSQEQAMSPLTGEQRMAGEVKTEFSWGLGWVSGTRSLRGAMNEISESIAM</sequence>
<evidence type="ECO:0000313" key="1">
    <source>
        <dbReference type="EMBL" id="KJA23728.1"/>
    </source>
</evidence>
<name>A0A0D2MJ96_HYPSF</name>
<organism evidence="1 2">
    <name type="scientific">Hypholoma sublateritium (strain FD-334 SS-4)</name>
    <dbReference type="NCBI Taxonomy" id="945553"/>
    <lineage>
        <taxon>Eukaryota</taxon>
        <taxon>Fungi</taxon>
        <taxon>Dikarya</taxon>
        <taxon>Basidiomycota</taxon>
        <taxon>Agaricomycotina</taxon>
        <taxon>Agaricomycetes</taxon>
        <taxon>Agaricomycetidae</taxon>
        <taxon>Agaricales</taxon>
        <taxon>Agaricineae</taxon>
        <taxon>Strophariaceae</taxon>
        <taxon>Hypholoma</taxon>
    </lineage>
</organism>
<gene>
    <name evidence="1" type="ORF">HYPSUDRAFT_54174</name>
</gene>
<evidence type="ECO:0000313" key="2">
    <source>
        <dbReference type="Proteomes" id="UP000054270"/>
    </source>
</evidence>
<dbReference type="EMBL" id="KN817541">
    <property type="protein sequence ID" value="KJA23728.1"/>
    <property type="molecule type" value="Genomic_DNA"/>
</dbReference>
<accession>A0A0D2MJ96</accession>
<proteinExistence type="predicted"/>
<protein>
    <submittedName>
        <fullName evidence="1">Uncharacterized protein</fullName>
    </submittedName>
</protein>
<dbReference type="Proteomes" id="UP000054270">
    <property type="component" value="Unassembled WGS sequence"/>
</dbReference>